<keyword evidence="3" id="KW-1185">Reference proteome</keyword>
<protein>
    <submittedName>
        <fullName evidence="2">Uncharacterized protein</fullName>
    </submittedName>
</protein>
<proteinExistence type="predicted"/>
<sequence length="369" mass="39259">MESPSVDAAPSSLISSSLVTSSHMGKISNVESPITSVVAGNDLSSMQFLDETTRSKLAEACDIWGSAKPDHPVKEQAWENQVLLNNFANINIGNSPADWSNAPHDTLFMSSPSCKGILNIRTPSALSHNISSTMSSAVSTRPYHSNSNNQPENVLFNQLAAQLLIQQQGVSSNTGPMVQSYYPSPSYTDPAVIGLGHLSTASSGNSGNTTLSGQPVKSAYANPYQDSFKFKAASDEYESLNSLLSSSFGHHQDGEFNVTHQPSTYPSSPATRPLNTSRVQSSIGTFAPPPGFGAVASSQSTNLGGANPTIPPPALRSFYNAQIPPPTGLPLQPAQHSSFAAFNSQQSNWMSSTHGKQTSSLQQQMPWWN</sequence>
<reference evidence="3" key="2">
    <citation type="journal article" date="2016" name="Sci. Rep.">
        <title>Dictyocaulus viviparus genome, variome and transcriptome elucidate lungworm biology and support future intervention.</title>
        <authorList>
            <person name="McNulty S.N."/>
            <person name="Strube C."/>
            <person name="Rosa B.A."/>
            <person name="Martin J.C."/>
            <person name="Tyagi R."/>
            <person name="Choi Y.J."/>
            <person name="Wang Q."/>
            <person name="Hallsworth Pepin K."/>
            <person name="Zhang X."/>
            <person name="Ozersky P."/>
            <person name="Wilson R.K."/>
            <person name="Sternberg P.W."/>
            <person name="Gasser R.B."/>
            <person name="Mitreva M."/>
        </authorList>
    </citation>
    <scope>NUCLEOTIDE SEQUENCE [LARGE SCALE GENOMIC DNA]</scope>
    <source>
        <strain evidence="3">HannoverDv2000</strain>
    </source>
</reference>
<feature type="region of interest" description="Disordered" evidence="1">
    <location>
        <begin position="346"/>
        <end position="369"/>
    </location>
</feature>
<gene>
    <name evidence="2" type="ORF">DICVIV_12149</name>
</gene>
<accession>A0A0D8XDZ2</accession>
<dbReference type="STRING" id="29172.A0A0D8XDZ2"/>
<name>A0A0D8XDZ2_DICVI</name>
<reference evidence="2 3" key="1">
    <citation type="submission" date="2013-11" db="EMBL/GenBank/DDBJ databases">
        <title>Draft genome of the bovine lungworm Dictyocaulus viviparus.</title>
        <authorList>
            <person name="Mitreva M."/>
        </authorList>
    </citation>
    <scope>NUCLEOTIDE SEQUENCE [LARGE SCALE GENOMIC DNA]</scope>
    <source>
        <strain evidence="2 3">HannoverDv2000</strain>
    </source>
</reference>
<dbReference type="OrthoDB" id="5873285at2759"/>
<evidence type="ECO:0000313" key="3">
    <source>
        <dbReference type="Proteomes" id="UP000053766"/>
    </source>
</evidence>
<evidence type="ECO:0000313" key="2">
    <source>
        <dbReference type="EMBL" id="KJH41869.1"/>
    </source>
</evidence>
<dbReference type="EMBL" id="KN716745">
    <property type="protein sequence ID" value="KJH41869.1"/>
    <property type="molecule type" value="Genomic_DNA"/>
</dbReference>
<dbReference type="AlphaFoldDB" id="A0A0D8XDZ2"/>
<dbReference type="Proteomes" id="UP000053766">
    <property type="component" value="Unassembled WGS sequence"/>
</dbReference>
<feature type="region of interest" description="Disordered" evidence="1">
    <location>
        <begin position="253"/>
        <end position="276"/>
    </location>
</feature>
<organism evidence="2 3">
    <name type="scientific">Dictyocaulus viviparus</name>
    <name type="common">Bovine lungworm</name>
    <dbReference type="NCBI Taxonomy" id="29172"/>
    <lineage>
        <taxon>Eukaryota</taxon>
        <taxon>Metazoa</taxon>
        <taxon>Ecdysozoa</taxon>
        <taxon>Nematoda</taxon>
        <taxon>Chromadorea</taxon>
        <taxon>Rhabditida</taxon>
        <taxon>Rhabditina</taxon>
        <taxon>Rhabditomorpha</taxon>
        <taxon>Strongyloidea</taxon>
        <taxon>Metastrongylidae</taxon>
        <taxon>Dictyocaulus</taxon>
    </lineage>
</organism>
<feature type="compositionally biased region" description="Polar residues" evidence="1">
    <location>
        <begin position="258"/>
        <end position="276"/>
    </location>
</feature>
<evidence type="ECO:0000256" key="1">
    <source>
        <dbReference type="SAM" id="MobiDB-lite"/>
    </source>
</evidence>